<name>A0AAW6E133_9FIRM</name>
<evidence type="ECO:0000313" key="2">
    <source>
        <dbReference type="EMBL" id="MDB8750211.1"/>
    </source>
</evidence>
<evidence type="ECO:0000313" key="3">
    <source>
        <dbReference type="Proteomes" id="UP001211421"/>
    </source>
</evidence>
<dbReference type="EMBL" id="JAQMLS010000002">
    <property type="protein sequence ID" value="MDB8741415.1"/>
    <property type="molecule type" value="Genomic_DNA"/>
</dbReference>
<protein>
    <submittedName>
        <fullName evidence="1">Uncharacterized protein</fullName>
    </submittedName>
</protein>
<comment type="caution">
    <text evidence="1">The sequence shown here is derived from an EMBL/GenBank/DDBJ whole genome shotgun (WGS) entry which is preliminary data.</text>
</comment>
<accession>A0AAW6E133</accession>
<dbReference type="Proteomes" id="UP001211421">
    <property type="component" value="Unassembled WGS sequence"/>
</dbReference>
<dbReference type="EMBL" id="JAQMLU010000010">
    <property type="protein sequence ID" value="MDB8750211.1"/>
    <property type="molecule type" value="Genomic_DNA"/>
</dbReference>
<reference evidence="1" key="1">
    <citation type="submission" date="2023-01" db="EMBL/GenBank/DDBJ databases">
        <title>Human gut microbiome strain richness.</title>
        <authorList>
            <person name="Chen-Liaw A."/>
        </authorList>
    </citation>
    <scope>NUCLEOTIDE SEQUENCE</scope>
    <source>
        <strain evidence="2">D43st1_D9_D43t1_170807</strain>
        <strain evidence="1">D59st1_B8_D59t2_181005</strain>
    </source>
</reference>
<proteinExistence type="predicted"/>
<organism evidence="1 3">
    <name type="scientific">Ruminococcus bicirculans</name>
    <name type="common">ex Wegman et al. 2014</name>
    <dbReference type="NCBI Taxonomy" id="1160721"/>
    <lineage>
        <taxon>Bacteria</taxon>
        <taxon>Bacillati</taxon>
        <taxon>Bacillota</taxon>
        <taxon>Clostridia</taxon>
        <taxon>Eubacteriales</taxon>
        <taxon>Oscillospiraceae</taxon>
        <taxon>Ruminococcus</taxon>
    </lineage>
</organism>
<evidence type="ECO:0000313" key="1">
    <source>
        <dbReference type="EMBL" id="MDB8741415.1"/>
    </source>
</evidence>
<gene>
    <name evidence="1" type="ORF">PNV70_04955</name>
    <name evidence="2" type="ORF">PNW00_07090</name>
</gene>
<dbReference type="RefSeq" id="WP_181982891.1">
    <property type="nucleotide sequence ID" value="NZ_CAKVQR010000018.1"/>
</dbReference>
<dbReference type="Proteomes" id="UP001213042">
    <property type="component" value="Unassembled WGS sequence"/>
</dbReference>
<dbReference type="AlphaFoldDB" id="A0AAW6E133"/>
<sequence>MKNAKLGDVIAFVLRSMNEETRQTDEEAEAQMKRLIRILVLEGYVNEQE</sequence>